<evidence type="ECO:0000256" key="6">
    <source>
        <dbReference type="RuleBase" id="RU000356"/>
    </source>
</evidence>
<evidence type="ECO:0000259" key="7">
    <source>
        <dbReference type="PROSITE" id="PS01033"/>
    </source>
</evidence>
<keyword evidence="10" id="KW-1185">Reference proteome</keyword>
<dbReference type="InterPro" id="IPR012292">
    <property type="entry name" value="Globin/Proto"/>
</dbReference>
<evidence type="ECO:0000256" key="4">
    <source>
        <dbReference type="ARBA" id="ARBA00022723"/>
    </source>
</evidence>
<dbReference type="InterPro" id="IPR000971">
    <property type="entry name" value="Globin"/>
</dbReference>
<keyword evidence="4" id="KW-0479">Metal-binding</keyword>
<evidence type="ECO:0000256" key="2">
    <source>
        <dbReference type="ARBA" id="ARBA00022617"/>
    </source>
</evidence>
<feature type="domain" description="Globin" evidence="7">
    <location>
        <begin position="10"/>
        <end position="154"/>
    </location>
</feature>
<gene>
    <name evidence="9" type="ORF">RUM43_004468</name>
    <name evidence="8" type="ORF">RUM44_011067</name>
</gene>
<dbReference type="GO" id="GO:0019825">
    <property type="term" value="F:oxygen binding"/>
    <property type="evidence" value="ECO:0007669"/>
    <property type="project" value="InterPro"/>
</dbReference>
<evidence type="ECO:0000313" key="10">
    <source>
        <dbReference type="Proteomes" id="UP001359485"/>
    </source>
</evidence>
<dbReference type="EMBL" id="JAWJWE010000002">
    <property type="protein sequence ID" value="KAK6642966.1"/>
    <property type="molecule type" value="Genomic_DNA"/>
</dbReference>
<dbReference type="Pfam" id="PF00042">
    <property type="entry name" value="Globin"/>
    <property type="match status" value="1"/>
</dbReference>
<protein>
    <recommendedName>
        <fullName evidence="7">Globin domain-containing protein</fullName>
    </recommendedName>
</protein>
<proteinExistence type="inferred from homology"/>
<dbReference type="PANTHER" id="PTHR47217">
    <property type="entry name" value="GLOBIN-LIKE PROTEIN"/>
    <property type="match status" value="1"/>
</dbReference>
<dbReference type="GO" id="GO:0020037">
    <property type="term" value="F:heme binding"/>
    <property type="evidence" value="ECO:0007669"/>
    <property type="project" value="InterPro"/>
</dbReference>
<dbReference type="AlphaFoldDB" id="A0AAN8SBH2"/>
<dbReference type="InterPro" id="IPR044399">
    <property type="entry name" value="Mb-like_M"/>
</dbReference>
<comment type="similarity">
    <text evidence="6">Belongs to the globin family.</text>
</comment>
<evidence type="ECO:0000256" key="1">
    <source>
        <dbReference type="ARBA" id="ARBA00022448"/>
    </source>
</evidence>
<evidence type="ECO:0000313" key="9">
    <source>
        <dbReference type="EMBL" id="KAK6642966.1"/>
    </source>
</evidence>
<evidence type="ECO:0000256" key="5">
    <source>
        <dbReference type="ARBA" id="ARBA00023004"/>
    </source>
</evidence>
<dbReference type="Proteomes" id="UP001372834">
    <property type="component" value="Unassembled WGS sequence"/>
</dbReference>
<dbReference type="PROSITE" id="PS01033">
    <property type="entry name" value="GLOBIN"/>
    <property type="match status" value="1"/>
</dbReference>
<dbReference type="PANTHER" id="PTHR47217:SF1">
    <property type="entry name" value="GLOBIN-LIKE PROTEIN"/>
    <property type="match status" value="1"/>
</dbReference>
<keyword evidence="2 6" id="KW-0349">Heme</keyword>
<organism evidence="9 11">
    <name type="scientific">Polyplax serrata</name>
    <name type="common">Common mouse louse</name>
    <dbReference type="NCBI Taxonomy" id="468196"/>
    <lineage>
        <taxon>Eukaryota</taxon>
        <taxon>Metazoa</taxon>
        <taxon>Ecdysozoa</taxon>
        <taxon>Arthropoda</taxon>
        <taxon>Hexapoda</taxon>
        <taxon>Insecta</taxon>
        <taxon>Pterygota</taxon>
        <taxon>Neoptera</taxon>
        <taxon>Paraneoptera</taxon>
        <taxon>Psocodea</taxon>
        <taxon>Troctomorpha</taxon>
        <taxon>Phthiraptera</taxon>
        <taxon>Anoplura</taxon>
        <taxon>Polyplacidae</taxon>
        <taxon>Polyplax</taxon>
    </lineage>
</organism>
<name>A0AAN8SBH2_POLSC</name>
<evidence type="ECO:0000313" key="11">
    <source>
        <dbReference type="Proteomes" id="UP001372834"/>
    </source>
</evidence>
<dbReference type="InterPro" id="IPR009050">
    <property type="entry name" value="Globin-like_sf"/>
</dbReference>
<reference evidence="9 11" key="1">
    <citation type="submission" date="2023-10" db="EMBL/GenBank/DDBJ databases">
        <title>Genomes of two closely related lineages of the louse Polyplax serrata with different host specificities.</title>
        <authorList>
            <person name="Martinu J."/>
            <person name="Tarabai H."/>
            <person name="Stefka J."/>
            <person name="Hypsa V."/>
        </authorList>
    </citation>
    <scope>NUCLEOTIDE SEQUENCE [LARGE SCALE GENOMIC DNA]</scope>
    <source>
        <strain evidence="8">98ZLc_SE</strain>
        <strain evidence="9">HR10_N</strain>
    </source>
</reference>
<dbReference type="SUPFAM" id="SSF46458">
    <property type="entry name" value="Globin-like"/>
    <property type="match status" value="1"/>
</dbReference>
<dbReference type="Gene3D" id="1.10.490.10">
    <property type="entry name" value="Globins"/>
    <property type="match status" value="1"/>
</dbReference>
<dbReference type="Proteomes" id="UP001359485">
    <property type="component" value="Unassembled WGS sequence"/>
</dbReference>
<dbReference type="GO" id="GO:0046872">
    <property type="term" value="F:metal ion binding"/>
    <property type="evidence" value="ECO:0007669"/>
    <property type="project" value="UniProtKB-KW"/>
</dbReference>
<dbReference type="GO" id="GO:0005344">
    <property type="term" value="F:oxygen carrier activity"/>
    <property type="evidence" value="ECO:0007669"/>
    <property type="project" value="UniProtKB-KW"/>
</dbReference>
<keyword evidence="5" id="KW-0408">Iron</keyword>
<keyword evidence="1 6" id="KW-0813">Transport</keyword>
<evidence type="ECO:0000256" key="3">
    <source>
        <dbReference type="ARBA" id="ARBA00022621"/>
    </source>
</evidence>
<evidence type="ECO:0000313" key="8">
    <source>
        <dbReference type="EMBL" id="KAK6624208.1"/>
    </source>
</evidence>
<dbReference type="CDD" id="cd01040">
    <property type="entry name" value="Mb-like"/>
    <property type="match status" value="1"/>
</dbReference>
<keyword evidence="3 6" id="KW-0561">Oxygen transport</keyword>
<sequence length="157" mass="18298">MGLENSKVIPMTSDDFENVQNSWKVVMQNAEENGMFIFKTFLEKHNYFSFFKKFENTPRDELYQNQVFKNHAANIIQAIDNVILNLDNEALIKSELTALGKMHKKRKITEQQFEELKIVILEILDDVFKLPEDVLKAWSKTLNNAFVFVFDGLAMGE</sequence>
<accession>A0AAN8SBH2</accession>
<comment type="caution">
    <text evidence="9">The sequence shown here is derived from an EMBL/GenBank/DDBJ whole genome shotgun (WGS) entry which is preliminary data.</text>
</comment>
<dbReference type="EMBL" id="JAWJWF010000046">
    <property type="protein sequence ID" value="KAK6624208.1"/>
    <property type="molecule type" value="Genomic_DNA"/>
</dbReference>